<gene>
    <name evidence="2" type="ORF">M378DRAFT_64655</name>
</gene>
<sequence length="107" mass="12084">MARAPRPILKTTPEQLSDPDQTSLPFASCSQSQLLQHHALHVHFPPTPHLARMEITHSPNTYDRAPIVVVPNDCAMPDRGCRSYGDGDRKSQSKHRKSYFHPRAFEA</sequence>
<keyword evidence="3" id="KW-1185">Reference proteome</keyword>
<feature type="region of interest" description="Disordered" evidence="1">
    <location>
        <begin position="1"/>
        <end position="29"/>
    </location>
</feature>
<dbReference type="HOGENOM" id="CLU_125098_0_0_1"/>
<dbReference type="OrthoDB" id="3204502at2759"/>
<evidence type="ECO:0000256" key="1">
    <source>
        <dbReference type="SAM" id="MobiDB-lite"/>
    </source>
</evidence>
<organism evidence="2 3">
    <name type="scientific">Amanita muscaria (strain Koide BX008)</name>
    <dbReference type="NCBI Taxonomy" id="946122"/>
    <lineage>
        <taxon>Eukaryota</taxon>
        <taxon>Fungi</taxon>
        <taxon>Dikarya</taxon>
        <taxon>Basidiomycota</taxon>
        <taxon>Agaricomycotina</taxon>
        <taxon>Agaricomycetes</taxon>
        <taxon>Agaricomycetidae</taxon>
        <taxon>Agaricales</taxon>
        <taxon>Pluteineae</taxon>
        <taxon>Amanitaceae</taxon>
        <taxon>Amanita</taxon>
    </lineage>
</organism>
<dbReference type="Proteomes" id="UP000054549">
    <property type="component" value="Unassembled WGS sequence"/>
</dbReference>
<name>A0A0C2TV37_AMAMK</name>
<reference evidence="2 3" key="1">
    <citation type="submission" date="2014-04" db="EMBL/GenBank/DDBJ databases">
        <title>Evolutionary Origins and Diversification of the Mycorrhizal Mutualists.</title>
        <authorList>
            <consortium name="DOE Joint Genome Institute"/>
            <consortium name="Mycorrhizal Genomics Consortium"/>
            <person name="Kohler A."/>
            <person name="Kuo A."/>
            <person name="Nagy L.G."/>
            <person name="Floudas D."/>
            <person name="Copeland A."/>
            <person name="Barry K.W."/>
            <person name="Cichocki N."/>
            <person name="Veneault-Fourrey C."/>
            <person name="LaButti K."/>
            <person name="Lindquist E.A."/>
            <person name="Lipzen A."/>
            <person name="Lundell T."/>
            <person name="Morin E."/>
            <person name="Murat C."/>
            <person name="Riley R."/>
            <person name="Ohm R."/>
            <person name="Sun H."/>
            <person name="Tunlid A."/>
            <person name="Henrissat B."/>
            <person name="Grigoriev I.V."/>
            <person name="Hibbett D.S."/>
            <person name="Martin F."/>
        </authorList>
    </citation>
    <scope>NUCLEOTIDE SEQUENCE [LARGE SCALE GENOMIC DNA]</scope>
    <source>
        <strain evidence="2 3">Koide BX008</strain>
    </source>
</reference>
<dbReference type="AlphaFoldDB" id="A0A0C2TV37"/>
<proteinExistence type="predicted"/>
<dbReference type="EMBL" id="KN818222">
    <property type="protein sequence ID" value="KIL71184.1"/>
    <property type="molecule type" value="Genomic_DNA"/>
</dbReference>
<accession>A0A0C2TV37</accession>
<dbReference type="STRING" id="946122.A0A0C2TV37"/>
<feature type="non-terminal residue" evidence="2">
    <location>
        <position position="107"/>
    </location>
</feature>
<dbReference type="InParanoid" id="A0A0C2TV37"/>
<evidence type="ECO:0000313" key="3">
    <source>
        <dbReference type="Proteomes" id="UP000054549"/>
    </source>
</evidence>
<evidence type="ECO:0000313" key="2">
    <source>
        <dbReference type="EMBL" id="KIL71184.1"/>
    </source>
</evidence>
<protein>
    <submittedName>
        <fullName evidence="2">Uncharacterized protein</fullName>
    </submittedName>
</protein>
<feature type="compositionally biased region" description="Basic and acidic residues" evidence="1">
    <location>
        <begin position="81"/>
        <end position="91"/>
    </location>
</feature>
<feature type="compositionally biased region" description="Polar residues" evidence="1">
    <location>
        <begin position="12"/>
        <end position="29"/>
    </location>
</feature>
<feature type="region of interest" description="Disordered" evidence="1">
    <location>
        <begin position="81"/>
        <end position="107"/>
    </location>
</feature>